<feature type="non-terminal residue" evidence="2">
    <location>
        <position position="1"/>
    </location>
</feature>
<dbReference type="EMBL" id="BTRK01000001">
    <property type="protein sequence ID" value="GMR30618.1"/>
    <property type="molecule type" value="Genomic_DNA"/>
</dbReference>
<feature type="region of interest" description="Disordered" evidence="1">
    <location>
        <begin position="37"/>
        <end position="75"/>
    </location>
</feature>
<accession>A0AAN5BZ37</accession>
<feature type="non-terminal residue" evidence="2">
    <location>
        <position position="75"/>
    </location>
</feature>
<dbReference type="Proteomes" id="UP001328107">
    <property type="component" value="Unassembled WGS sequence"/>
</dbReference>
<reference evidence="3" key="1">
    <citation type="submission" date="2022-10" db="EMBL/GenBank/DDBJ databases">
        <title>Genome assembly of Pristionchus species.</title>
        <authorList>
            <person name="Yoshida K."/>
            <person name="Sommer R.J."/>
        </authorList>
    </citation>
    <scope>NUCLEOTIDE SEQUENCE [LARGE SCALE GENOMIC DNA]</scope>
    <source>
        <strain evidence="3">RS5460</strain>
    </source>
</reference>
<evidence type="ECO:0000313" key="2">
    <source>
        <dbReference type="EMBL" id="GMR30618.1"/>
    </source>
</evidence>
<evidence type="ECO:0000313" key="3">
    <source>
        <dbReference type="Proteomes" id="UP001328107"/>
    </source>
</evidence>
<protein>
    <submittedName>
        <fullName evidence="2">Uncharacterized protein</fullName>
    </submittedName>
</protein>
<keyword evidence="3" id="KW-1185">Reference proteome</keyword>
<proteinExistence type="predicted"/>
<organism evidence="2 3">
    <name type="scientific">Pristionchus mayeri</name>
    <dbReference type="NCBI Taxonomy" id="1317129"/>
    <lineage>
        <taxon>Eukaryota</taxon>
        <taxon>Metazoa</taxon>
        <taxon>Ecdysozoa</taxon>
        <taxon>Nematoda</taxon>
        <taxon>Chromadorea</taxon>
        <taxon>Rhabditida</taxon>
        <taxon>Rhabditina</taxon>
        <taxon>Diplogasteromorpha</taxon>
        <taxon>Diplogasteroidea</taxon>
        <taxon>Neodiplogasteridae</taxon>
        <taxon>Pristionchus</taxon>
    </lineage>
</organism>
<gene>
    <name evidence="2" type="ORF">PMAYCL1PPCAC_00813</name>
</gene>
<comment type="caution">
    <text evidence="2">The sequence shown here is derived from an EMBL/GenBank/DDBJ whole genome shotgun (WGS) entry which is preliminary data.</text>
</comment>
<evidence type="ECO:0000256" key="1">
    <source>
        <dbReference type="SAM" id="MobiDB-lite"/>
    </source>
</evidence>
<feature type="compositionally biased region" description="Basic and acidic residues" evidence="1">
    <location>
        <begin position="38"/>
        <end position="57"/>
    </location>
</feature>
<dbReference type="AlphaFoldDB" id="A0AAN5BZ37"/>
<sequence length="75" mass="8822">RKASEEKKKDGEKIDELTKKNEELEKRVSKMTTLLAQERNRANADRKREFDDRKIDQESSIPQHHADIWSISGDI</sequence>
<name>A0AAN5BZ37_9BILA</name>